<dbReference type="EC" id="2.7.13.3" evidence="2"/>
<evidence type="ECO:0000259" key="14">
    <source>
        <dbReference type="PROSITE" id="PS50109"/>
    </source>
</evidence>
<dbReference type="SMART" id="SM00091">
    <property type="entry name" value="PAS"/>
    <property type="match status" value="1"/>
</dbReference>
<dbReference type="EMBL" id="QGKU01000025">
    <property type="protein sequence ID" value="PWR03643.1"/>
    <property type="molecule type" value="Genomic_DNA"/>
</dbReference>
<evidence type="ECO:0000259" key="15">
    <source>
        <dbReference type="PROSITE" id="PS50110"/>
    </source>
</evidence>
<dbReference type="InterPro" id="IPR003594">
    <property type="entry name" value="HATPase_dom"/>
</dbReference>
<dbReference type="InterPro" id="IPR035965">
    <property type="entry name" value="PAS-like_dom_sf"/>
</dbReference>
<comment type="caution">
    <text evidence="17">The sequence shown here is derived from an EMBL/GenBank/DDBJ whole genome shotgun (WGS) entry which is preliminary data.</text>
</comment>
<dbReference type="InterPro" id="IPR000014">
    <property type="entry name" value="PAS"/>
</dbReference>
<feature type="transmembrane region" description="Helical" evidence="13">
    <location>
        <begin position="143"/>
        <end position="164"/>
    </location>
</feature>
<dbReference type="Pfam" id="PF02518">
    <property type="entry name" value="HATPase_c"/>
    <property type="match status" value="1"/>
</dbReference>
<evidence type="ECO:0000256" key="5">
    <source>
        <dbReference type="ARBA" id="ARBA00022741"/>
    </source>
</evidence>
<dbReference type="InterPro" id="IPR036890">
    <property type="entry name" value="HATPase_C_sf"/>
</dbReference>
<dbReference type="Gene3D" id="3.30.565.10">
    <property type="entry name" value="Histidine kinase-like ATPase, C-terminal domain"/>
    <property type="match status" value="1"/>
</dbReference>
<feature type="domain" description="Response regulatory" evidence="15">
    <location>
        <begin position="676"/>
        <end position="791"/>
    </location>
</feature>
<evidence type="ECO:0000256" key="9">
    <source>
        <dbReference type="ARBA" id="ARBA00064003"/>
    </source>
</evidence>
<keyword evidence="13" id="KW-0812">Transmembrane</keyword>
<evidence type="ECO:0000256" key="12">
    <source>
        <dbReference type="SAM" id="MobiDB-lite"/>
    </source>
</evidence>
<dbReference type="Proteomes" id="UP000245680">
    <property type="component" value="Unassembled WGS sequence"/>
</dbReference>
<evidence type="ECO:0000256" key="1">
    <source>
        <dbReference type="ARBA" id="ARBA00000085"/>
    </source>
</evidence>
<keyword evidence="7" id="KW-0067">ATP-binding</keyword>
<feature type="domain" description="Histidine kinase" evidence="14">
    <location>
        <begin position="423"/>
        <end position="643"/>
    </location>
</feature>
<evidence type="ECO:0000259" key="16">
    <source>
        <dbReference type="PROSITE" id="PS50113"/>
    </source>
</evidence>
<dbReference type="GO" id="GO:0005524">
    <property type="term" value="F:ATP binding"/>
    <property type="evidence" value="ECO:0007669"/>
    <property type="project" value="UniProtKB-KW"/>
</dbReference>
<dbReference type="InterPro" id="IPR013656">
    <property type="entry name" value="PAS_4"/>
</dbReference>
<evidence type="ECO:0000256" key="4">
    <source>
        <dbReference type="ARBA" id="ARBA00022679"/>
    </source>
</evidence>
<dbReference type="CDD" id="cd00130">
    <property type="entry name" value="PAS"/>
    <property type="match status" value="1"/>
</dbReference>
<organism evidence="17 18">
    <name type="scientific">Meridianimarinicoccus roseus</name>
    <dbReference type="NCBI Taxonomy" id="2072018"/>
    <lineage>
        <taxon>Bacteria</taxon>
        <taxon>Pseudomonadati</taxon>
        <taxon>Pseudomonadota</taxon>
        <taxon>Alphaproteobacteria</taxon>
        <taxon>Rhodobacterales</taxon>
        <taxon>Paracoccaceae</taxon>
        <taxon>Meridianimarinicoccus</taxon>
    </lineage>
</organism>
<dbReference type="Pfam" id="PF00512">
    <property type="entry name" value="HisKA"/>
    <property type="match status" value="1"/>
</dbReference>
<comment type="catalytic activity">
    <reaction evidence="1">
        <text>ATP + protein L-histidine = ADP + protein N-phospho-L-histidine.</text>
        <dbReference type="EC" id="2.7.13.3"/>
    </reaction>
</comment>
<evidence type="ECO:0000256" key="7">
    <source>
        <dbReference type="ARBA" id="ARBA00022840"/>
    </source>
</evidence>
<dbReference type="SMART" id="SM00388">
    <property type="entry name" value="HisKA"/>
    <property type="match status" value="1"/>
</dbReference>
<keyword evidence="4" id="KW-0808">Transferase</keyword>
<reference evidence="17 18" key="1">
    <citation type="submission" date="2018-05" db="EMBL/GenBank/DDBJ databases">
        <title>Rhodobacteraceae gen. nov., sp. nov. isolated from sea water.</title>
        <authorList>
            <person name="Ren Y."/>
        </authorList>
    </citation>
    <scope>NUCLEOTIDE SEQUENCE [LARGE SCALE GENOMIC DNA]</scope>
    <source>
        <strain evidence="17 18">TG-679</strain>
    </source>
</reference>
<dbReference type="SMART" id="SM00448">
    <property type="entry name" value="REC"/>
    <property type="match status" value="1"/>
</dbReference>
<evidence type="ECO:0000313" key="17">
    <source>
        <dbReference type="EMBL" id="PWR03643.1"/>
    </source>
</evidence>
<dbReference type="InterPro" id="IPR004358">
    <property type="entry name" value="Sig_transdc_His_kin-like_C"/>
</dbReference>
<evidence type="ECO:0000256" key="11">
    <source>
        <dbReference type="PROSITE-ProRule" id="PRU00169"/>
    </source>
</evidence>
<keyword evidence="3 11" id="KW-0597">Phosphoprotein</keyword>
<gene>
    <name evidence="17" type="ORF">DKT77_05745</name>
</gene>
<feature type="transmembrane region" description="Helical" evidence="13">
    <location>
        <begin position="170"/>
        <end position="191"/>
    </location>
</feature>
<evidence type="ECO:0000256" key="3">
    <source>
        <dbReference type="ARBA" id="ARBA00022553"/>
    </source>
</evidence>
<dbReference type="AlphaFoldDB" id="A0A2V2LPY9"/>
<dbReference type="Gene3D" id="3.40.50.2300">
    <property type="match status" value="1"/>
</dbReference>
<feature type="transmembrane region" description="Helical" evidence="13">
    <location>
        <begin position="88"/>
        <end position="106"/>
    </location>
</feature>
<dbReference type="InterPro" id="IPR001789">
    <property type="entry name" value="Sig_transdc_resp-reg_receiver"/>
</dbReference>
<dbReference type="Gene3D" id="1.10.287.130">
    <property type="match status" value="1"/>
</dbReference>
<keyword evidence="18" id="KW-1185">Reference proteome</keyword>
<dbReference type="PRINTS" id="PR00344">
    <property type="entry name" value="BCTRLSENSOR"/>
</dbReference>
<keyword evidence="13" id="KW-1133">Transmembrane helix</keyword>
<feature type="transmembrane region" description="Helical" evidence="13">
    <location>
        <begin position="223"/>
        <end position="242"/>
    </location>
</feature>
<evidence type="ECO:0000313" key="18">
    <source>
        <dbReference type="Proteomes" id="UP000245680"/>
    </source>
</evidence>
<keyword evidence="5" id="KW-0547">Nucleotide-binding</keyword>
<dbReference type="NCBIfam" id="TIGR00229">
    <property type="entry name" value="sensory_box"/>
    <property type="match status" value="1"/>
</dbReference>
<dbReference type="Gene3D" id="3.30.450.20">
    <property type="entry name" value="PAS domain"/>
    <property type="match status" value="1"/>
</dbReference>
<name>A0A2V2LPY9_9RHOB</name>
<comment type="subunit">
    <text evidence="9">At low DSF concentrations, interacts with RpfF.</text>
</comment>
<keyword evidence="13" id="KW-0472">Membrane</keyword>
<sequence length="811" mass="85989">MTAAKGPYILRLPLPTGRDARRKDLPEARHSLRLTIASQEKDRMTTETTDEIRHAAETLAAFDARHGPRGLLQRYARGRIANFGRRQVLTATGAISLALLSAPWVGALAAGLALLGEAVDWLVLSHVLRRLDAGAPDAPLRRAAAIAAGLQALSIASCVVLAWVTATAGAATFFALAFLTGAAMNAGLVVAFHRGAALARLAVYAATPLVVFGHDVAVGKTAGLGYDLLGAAIMGYVVYVFIKYVSQGYARSADTNRDLLERQVALADYAAQLRAQQRETRKLALVARHANDSILIAGPDWRINWVNDAFIRQTGFTLDQARGRRPGELLHGPRTSADAIARIDLAVAEARAHREEIVNYSATGREMWVEVNMVPVIGPDGQVEMIVSVEREITAAKDHARELAKAKLAAEAAAQAKSDFLATMSHEIRTPMNGVIGMAELLCEAQLDTQSHVYAQTIRGSAEALLSILNDILDLSKLEAGKLDIVAQTFDPAACVEDVVRLFRPEATAKGLTLDFAPDPGVPPLAMGDAGRLRQILLNLIGNAVKFTADGTITVSVGCEDGPNGHVLRVAVADTGIGIAPQMLDQVFDRFTQAETTTTRSFGGSGLGLTISRMLARLMGGDIVASSVAGSGSVFTATVRLGRASAEAAAPDQPVVPAPSGVPPATSETEATTPLCVLVADDNAINRMLLEKVLETLQISALFAEDGQEAVEVTLARTPDVVFMDMSMPRLDGLDATRAIRAAPIAQPVIVALTANAFDADRDKCLAAGMDDFLSKPVRRPQLLEKLAAAAVARGRAIPQIVAPPPEDEPR</sequence>
<proteinExistence type="predicted"/>
<dbReference type="GO" id="GO:0000155">
    <property type="term" value="F:phosphorelay sensor kinase activity"/>
    <property type="evidence" value="ECO:0007669"/>
    <property type="project" value="InterPro"/>
</dbReference>
<keyword evidence="8" id="KW-0902">Two-component regulatory system</keyword>
<accession>A0A2V2LPY9</accession>
<dbReference type="FunFam" id="3.30.565.10:FF:000010">
    <property type="entry name" value="Sensor histidine kinase RcsC"/>
    <property type="match status" value="1"/>
</dbReference>
<dbReference type="SUPFAM" id="SSF55874">
    <property type="entry name" value="ATPase domain of HSP90 chaperone/DNA topoisomerase II/histidine kinase"/>
    <property type="match status" value="1"/>
</dbReference>
<dbReference type="Pfam" id="PF00072">
    <property type="entry name" value="Response_reg"/>
    <property type="match status" value="1"/>
</dbReference>
<dbReference type="InterPro" id="IPR000700">
    <property type="entry name" value="PAS-assoc_C"/>
</dbReference>
<dbReference type="InterPro" id="IPR005467">
    <property type="entry name" value="His_kinase_dom"/>
</dbReference>
<feature type="region of interest" description="Disordered" evidence="12">
    <location>
        <begin position="648"/>
        <end position="668"/>
    </location>
</feature>
<protein>
    <recommendedName>
        <fullName evidence="10">Sensory/regulatory protein RpfC</fullName>
        <ecNumber evidence="2">2.7.13.3</ecNumber>
    </recommendedName>
</protein>
<dbReference type="PANTHER" id="PTHR43047">
    <property type="entry name" value="TWO-COMPONENT HISTIDINE PROTEIN KINASE"/>
    <property type="match status" value="1"/>
</dbReference>
<dbReference type="InterPro" id="IPR036097">
    <property type="entry name" value="HisK_dim/P_sf"/>
</dbReference>
<dbReference type="PROSITE" id="PS50113">
    <property type="entry name" value="PAC"/>
    <property type="match status" value="1"/>
</dbReference>
<keyword evidence="6 17" id="KW-0418">Kinase</keyword>
<evidence type="ECO:0000256" key="10">
    <source>
        <dbReference type="ARBA" id="ARBA00068150"/>
    </source>
</evidence>
<feature type="modified residue" description="4-aspartylphosphate" evidence="11">
    <location>
        <position position="725"/>
    </location>
</feature>
<evidence type="ECO:0000256" key="6">
    <source>
        <dbReference type="ARBA" id="ARBA00022777"/>
    </source>
</evidence>
<evidence type="ECO:0000256" key="13">
    <source>
        <dbReference type="SAM" id="Phobius"/>
    </source>
</evidence>
<dbReference type="CDD" id="cd16922">
    <property type="entry name" value="HATPase_EvgS-ArcB-TorS-like"/>
    <property type="match status" value="1"/>
</dbReference>
<feature type="transmembrane region" description="Helical" evidence="13">
    <location>
        <begin position="198"/>
        <end position="217"/>
    </location>
</feature>
<evidence type="ECO:0000256" key="8">
    <source>
        <dbReference type="ARBA" id="ARBA00023012"/>
    </source>
</evidence>
<dbReference type="OrthoDB" id="9801651at2"/>
<dbReference type="SUPFAM" id="SSF52172">
    <property type="entry name" value="CheY-like"/>
    <property type="match status" value="1"/>
</dbReference>
<dbReference type="CDD" id="cd17546">
    <property type="entry name" value="REC_hyHK_CKI1_RcsC-like"/>
    <property type="match status" value="1"/>
</dbReference>
<dbReference type="FunFam" id="1.10.287.130:FF:000002">
    <property type="entry name" value="Two-component osmosensing histidine kinase"/>
    <property type="match status" value="1"/>
</dbReference>
<dbReference type="PANTHER" id="PTHR43047:SF64">
    <property type="entry name" value="HISTIDINE KINASE CONTAINING CHEY-HOMOLOGOUS RECEIVER DOMAIN AND PAS DOMAIN-RELATED"/>
    <property type="match status" value="1"/>
</dbReference>
<feature type="domain" description="PAC" evidence="16">
    <location>
        <begin position="353"/>
        <end position="405"/>
    </location>
</feature>
<dbReference type="SUPFAM" id="SSF55785">
    <property type="entry name" value="PYP-like sensor domain (PAS domain)"/>
    <property type="match status" value="1"/>
</dbReference>
<evidence type="ECO:0000256" key="2">
    <source>
        <dbReference type="ARBA" id="ARBA00012438"/>
    </source>
</evidence>
<dbReference type="CDD" id="cd00082">
    <property type="entry name" value="HisKA"/>
    <property type="match status" value="1"/>
</dbReference>
<dbReference type="InterPro" id="IPR011006">
    <property type="entry name" value="CheY-like_superfamily"/>
</dbReference>
<dbReference type="PROSITE" id="PS50110">
    <property type="entry name" value="RESPONSE_REGULATORY"/>
    <property type="match status" value="1"/>
</dbReference>
<dbReference type="InterPro" id="IPR003661">
    <property type="entry name" value="HisK_dim/P_dom"/>
</dbReference>
<dbReference type="SMART" id="SM00387">
    <property type="entry name" value="HATPase_c"/>
    <property type="match status" value="1"/>
</dbReference>
<dbReference type="SUPFAM" id="SSF47384">
    <property type="entry name" value="Homodimeric domain of signal transducing histidine kinase"/>
    <property type="match status" value="1"/>
</dbReference>
<dbReference type="PROSITE" id="PS50109">
    <property type="entry name" value="HIS_KIN"/>
    <property type="match status" value="1"/>
</dbReference>
<dbReference type="Pfam" id="PF08448">
    <property type="entry name" value="PAS_4"/>
    <property type="match status" value="1"/>
</dbReference>